<evidence type="ECO:0000313" key="2">
    <source>
        <dbReference type="EMBL" id="MBX50939.1"/>
    </source>
</evidence>
<name>A0A2P2P8B5_RHIMU</name>
<dbReference type="EMBL" id="GGEC01070455">
    <property type="protein sequence ID" value="MBX50939.1"/>
    <property type="molecule type" value="Transcribed_RNA"/>
</dbReference>
<evidence type="ECO:0000256" key="1">
    <source>
        <dbReference type="SAM" id="MobiDB-lite"/>
    </source>
</evidence>
<feature type="compositionally biased region" description="Polar residues" evidence="1">
    <location>
        <begin position="1"/>
        <end position="11"/>
    </location>
</feature>
<dbReference type="AlphaFoldDB" id="A0A2P2P8B5"/>
<reference evidence="2" key="1">
    <citation type="submission" date="2018-02" db="EMBL/GenBank/DDBJ databases">
        <title>Rhizophora mucronata_Transcriptome.</title>
        <authorList>
            <person name="Meera S.P."/>
            <person name="Sreeshan A."/>
            <person name="Augustine A."/>
        </authorList>
    </citation>
    <scope>NUCLEOTIDE SEQUENCE</scope>
    <source>
        <tissue evidence="2">Leaf</tissue>
    </source>
</reference>
<feature type="region of interest" description="Disordered" evidence="1">
    <location>
        <begin position="1"/>
        <end position="27"/>
    </location>
</feature>
<protein>
    <submittedName>
        <fullName evidence="2">Orf108a</fullName>
    </submittedName>
</protein>
<proteinExistence type="predicted"/>
<accession>A0A2P2P8B5</accession>
<sequence>MEMPSSPNQLRAPTPNKMKSSELRNKSEASRASSAHLFFSWLQIKAWLIGVQA</sequence>
<organism evidence="2">
    <name type="scientific">Rhizophora mucronata</name>
    <name type="common">Asiatic mangrove</name>
    <dbReference type="NCBI Taxonomy" id="61149"/>
    <lineage>
        <taxon>Eukaryota</taxon>
        <taxon>Viridiplantae</taxon>
        <taxon>Streptophyta</taxon>
        <taxon>Embryophyta</taxon>
        <taxon>Tracheophyta</taxon>
        <taxon>Spermatophyta</taxon>
        <taxon>Magnoliopsida</taxon>
        <taxon>eudicotyledons</taxon>
        <taxon>Gunneridae</taxon>
        <taxon>Pentapetalae</taxon>
        <taxon>rosids</taxon>
        <taxon>fabids</taxon>
        <taxon>Malpighiales</taxon>
        <taxon>Rhizophoraceae</taxon>
        <taxon>Rhizophora</taxon>
    </lineage>
</organism>